<dbReference type="AlphaFoldDB" id="A0A316GCH0"/>
<dbReference type="EMBL" id="QGGV01000001">
    <property type="protein sequence ID" value="PWK58372.1"/>
    <property type="molecule type" value="Genomic_DNA"/>
</dbReference>
<feature type="domain" description="Serine aminopeptidase S33" evidence="1">
    <location>
        <begin position="42"/>
        <end position="291"/>
    </location>
</feature>
<reference evidence="2 3" key="1">
    <citation type="submission" date="2018-05" db="EMBL/GenBank/DDBJ databases">
        <title>Genomic Encyclopedia of Type Strains, Phase IV (KMG-IV): sequencing the most valuable type-strain genomes for metagenomic binning, comparative biology and taxonomic classification.</title>
        <authorList>
            <person name="Goeker M."/>
        </authorList>
    </citation>
    <scope>NUCLEOTIDE SEQUENCE [LARGE SCALE GENOMIC DNA]</scope>
    <source>
        <strain evidence="2 3">DSM 103371</strain>
    </source>
</reference>
<dbReference type="KEGG" id="salo:EF888_02385"/>
<evidence type="ECO:0000313" key="3">
    <source>
        <dbReference type="Proteomes" id="UP000245390"/>
    </source>
</evidence>
<evidence type="ECO:0000313" key="2">
    <source>
        <dbReference type="EMBL" id="PWK58372.1"/>
    </source>
</evidence>
<dbReference type="InterPro" id="IPR022742">
    <property type="entry name" value="Hydrolase_4"/>
</dbReference>
<accession>A0A316GCH0</accession>
<dbReference type="InterPro" id="IPR029058">
    <property type="entry name" value="AB_hydrolase_fold"/>
</dbReference>
<keyword evidence="3" id="KW-1185">Reference proteome</keyword>
<dbReference type="PANTHER" id="PTHR11614">
    <property type="entry name" value="PHOSPHOLIPASE-RELATED"/>
    <property type="match status" value="1"/>
</dbReference>
<comment type="caution">
    <text evidence="2">The sequence shown here is derived from an EMBL/GenBank/DDBJ whole genome shotgun (WGS) entry which is preliminary data.</text>
</comment>
<dbReference type="OrthoDB" id="9788260at2"/>
<dbReference type="Gene3D" id="3.40.50.1820">
    <property type="entry name" value="alpha/beta hydrolase"/>
    <property type="match status" value="1"/>
</dbReference>
<evidence type="ECO:0000259" key="1">
    <source>
        <dbReference type="Pfam" id="PF12146"/>
    </source>
</evidence>
<dbReference type="Proteomes" id="UP000245390">
    <property type="component" value="Unassembled WGS sequence"/>
</dbReference>
<organism evidence="2 3">
    <name type="scientific">Silicimonas algicola</name>
    <dbReference type="NCBI Taxonomy" id="1826607"/>
    <lineage>
        <taxon>Bacteria</taxon>
        <taxon>Pseudomonadati</taxon>
        <taxon>Pseudomonadota</taxon>
        <taxon>Alphaproteobacteria</taxon>
        <taxon>Rhodobacterales</taxon>
        <taxon>Paracoccaceae</taxon>
    </lineage>
</organism>
<dbReference type="InterPro" id="IPR051044">
    <property type="entry name" value="MAG_DAG_Lipase"/>
</dbReference>
<protein>
    <submittedName>
        <fullName evidence="2">Lysophospholipase</fullName>
    </submittedName>
</protein>
<dbReference type="Pfam" id="PF12146">
    <property type="entry name" value="Hydrolase_4"/>
    <property type="match status" value="1"/>
</dbReference>
<dbReference type="RefSeq" id="WP_109757278.1">
    <property type="nucleotide sequence ID" value="NZ_CP034588.1"/>
</dbReference>
<dbReference type="SUPFAM" id="SSF53474">
    <property type="entry name" value="alpha/beta-Hydrolases"/>
    <property type="match status" value="1"/>
</dbReference>
<name>A0A316GCH0_9RHOB</name>
<proteinExistence type="predicted"/>
<gene>
    <name evidence="2" type="ORF">C8D95_101185</name>
</gene>
<sequence>MDKAPYRADLAQGPEDASTFWVRANDGVRLRLTIWRQEGAGGTVLLFPGRTEFIEKYGRLARDLTAQGLAVATIDWRGQGFSDRLAGDPSLGHVGAFPDYQRDVDALLSAAREARLPEPFNLLAHSMGGSIGLRALCEGLPVARAVFTAPMWAINLPVALRPLPFVLPPVYRLARRGLDYAPGTRPTNYIADTGFVENLLTTDRDSYDILGAYAAAEPMFALGGPSVHWVGEAAKEGRALMRMPRPDVPTLTFLGTLEQVVSITAINRIHADWPSAELRLVEGAKHELLMEAPAIRAQVLSQTLEFLAPDRIHATR</sequence>